<keyword evidence="5" id="KW-0573">Peptidoglycan synthesis</keyword>
<dbReference type="Pfam" id="PF03023">
    <property type="entry name" value="MurJ"/>
    <property type="match status" value="1"/>
</dbReference>
<feature type="transmembrane region" description="Helical" evidence="10">
    <location>
        <begin position="318"/>
        <end position="341"/>
    </location>
</feature>
<dbReference type="PANTHER" id="PTHR47019:SF1">
    <property type="entry name" value="LIPID II FLIPPASE MURJ"/>
    <property type="match status" value="1"/>
</dbReference>
<keyword evidence="12" id="KW-1185">Reference proteome</keyword>
<comment type="similarity">
    <text evidence="9">Belongs to the MurJ/MviN family.</text>
</comment>
<feature type="transmembrane region" description="Helical" evidence="10">
    <location>
        <begin position="388"/>
        <end position="407"/>
    </location>
</feature>
<dbReference type="InterPro" id="IPR051050">
    <property type="entry name" value="Lipid_II_flippase_MurJ/MviN"/>
</dbReference>
<evidence type="ECO:0008006" key="13">
    <source>
        <dbReference type="Google" id="ProtNLM"/>
    </source>
</evidence>
<comment type="function">
    <text evidence="8">Involved in peptidoglycan biosynthesis. Transports lipid-linked peptidoglycan precursors from the inner to the outer leaflet of the cytoplasmic membrane.</text>
</comment>
<keyword evidence="2" id="KW-1003">Cell membrane</keyword>
<organism evidence="11 12">
    <name type="scientific">Crenobacter cavernae</name>
    <dbReference type="NCBI Taxonomy" id="2290923"/>
    <lineage>
        <taxon>Bacteria</taxon>
        <taxon>Pseudomonadati</taxon>
        <taxon>Pseudomonadota</taxon>
        <taxon>Betaproteobacteria</taxon>
        <taxon>Neisseriales</taxon>
        <taxon>Neisseriaceae</taxon>
        <taxon>Crenobacter</taxon>
    </lineage>
</organism>
<feature type="transmembrane region" description="Helical" evidence="10">
    <location>
        <begin position="172"/>
        <end position="189"/>
    </location>
</feature>
<keyword evidence="7 10" id="KW-0472">Membrane</keyword>
<dbReference type="InterPro" id="IPR004268">
    <property type="entry name" value="MurJ"/>
</dbReference>
<comment type="subcellular location">
    <subcellularLocation>
        <location evidence="1">Cell membrane</location>
        <topology evidence="1">Multi-pass membrane protein</topology>
    </subcellularLocation>
</comment>
<evidence type="ECO:0000256" key="8">
    <source>
        <dbReference type="ARBA" id="ARBA00060041"/>
    </source>
</evidence>
<dbReference type="EMBL" id="REGR01000009">
    <property type="protein sequence ID" value="RXZ43458.1"/>
    <property type="molecule type" value="Genomic_DNA"/>
</dbReference>
<feature type="transmembrane region" description="Helical" evidence="10">
    <location>
        <begin position="101"/>
        <end position="118"/>
    </location>
</feature>
<evidence type="ECO:0000256" key="10">
    <source>
        <dbReference type="SAM" id="Phobius"/>
    </source>
</evidence>
<keyword evidence="4" id="KW-0133">Cell shape</keyword>
<gene>
    <name evidence="11" type="ORF">EBB06_09890</name>
</gene>
<keyword evidence="6 10" id="KW-1133">Transmembrane helix</keyword>
<evidence type="ECO:0000256" key="7">
    <source>
        <dbReference type="ARBA" id="ARBA00023136"/>
    </source>
</evidence>
<feature type="transmembrane region" description="Helical" evidence="10">
    <location>
        <begin position="20"/>
        <end position="39"/>
    </location>
</feature>
<feature type="transmembrane region" description="Helical" evidence="10">
    <location>
        <begin position="195"/>
        <end position="216"/>
    </location>
</feature>
<evidence type="ECO:0000256" key="5">
    <source>
        <dbReference type="ARBA" id="ARBA00022984"/>
    </source>
</evidence>
<dbReference type="PANTHER" id="PTHR47019">
    <property type="entry name" value="LIPID II FLIPPASE MURJ"/>
    <property type="match status" value="1"/>
</dbReference>
<feature type="transmembrane region" description="Helical" evidence="10">
    <location>
        <begin position="273"/>
        <end position="297"/>
    </location>
</feature>
<evidence type="ECO:0000256" key="1">
    <source>
        <dbReference type="ARBA" id="ARBA00004651"/>
    </source>
</evidence>
<evidence type="ECO:0000256" key="6">
    <source>
        <dbReference type="ARBA" id="ARBA00022989"/>
    </source>
</evidence>
<dbReference type="RefSeq" id="WP_129213024.1">
    <property type="nucleotide sequence ID" value="NZ_REGR01000009.1"/>
</dbReference>
<name>A0ABY0FEJ1_9NEIS</name>
<evidence type="ECO:0000256" key="3">
    <source>
        <dbReference type="ARBA" id="ARBA00022692"/>
    </source>
</evidence>
<feature type="transmembrane region" description="Helical" evidence="10">
    <location>
        <begin position="361"/>
        <end position="381"/>
    </location>
</feature>
<feature type="transmembrane region" description="Helical" evidence="10">
    <location>
        <begin position="138"/>
        <end position="160"/>
    </location>
</feature>
<proteinExistence type="inferred from homology"/>
<feature type="transmembrane region" description="Helical" evidence="10">
    <location>
        <begin position="59"/>
        <end position="80"/>
    </location>
</feature>
<evidence type="ECO:0000256" key="4">
    <source>
        <dbReference type="ARBA" id="ARBA00022960"/>
    </source>
</evidence>
<evidence type="ECO:0000256" key="2">
    <source>
        <dbReference type="ARBA" id="ARBA00022475"/>
    </source>
</evidence>
<keyword evidence="3 10" id="KW-0812">Transmembrane</keyword>
<dbReference type="Proteomes" id="UP000290682">
    <property type="component" value="Unassembled WGS sequence"/>
</dbReference>
<evidence type="ECO:0000313" key="12">
    <source>
        <dbReference type="Proteomes" id="UP000290682"/>
    </source>
</evidence>
<comment type="caution">
    <text evidence="11">The sequence shown here is derived from an EMBL/GenBank/DDBJ whole genome shotgun (WGS) entry which is preliminary data.</text>
</comment>
<reference evidence="11 12" key="1">
    <citation type="submission" date="2018-10" db="EMBL/GenBank/DDBJ databases">
        <title>Draft genome of Fastidiocella sp. strain 375T, a bacterium isolated from a karstic cave dripping water.</title>
        <authorList>
            <person name="Coelho C."/>
            <person name="Verissimo A."/>
            <person name="Tiago I."/>
        </authorList>
    </citation>
    <scope>NUCLEOTIDE SEQUENCE [LARGE SCALE GENOMIC DNA]</scope>
    <source>
        <strain evidence="11 12">CAVE-375</strain>
    </source>
</reference>
<feature type="transmembrane region" description="Helical" evidence="10">
    <location>
        <begin position="237"/>
        <end position="261"/>
    </location>
</feature>
<evidence type="ECO:0000313" key="11">
    <source>
        <dbReference type="EMBL" id="RXZ43458.1"/>
    </source>
</evidence>
<evidence type="ECO:0000256" key="9">
    <source>
        <dbReference type="ARBA" id="ARBA00061532"/>
    </source>
</evidence>
<protein>
    <recommendedName>
        <fullName evidence="13">Virulence factor MviN</fullName>
    </recommendedName>
</protein>
<accession>A0ABY0FEJ1</accession>
<sequence>MLHSLVNRVRNVHPDHRRIVHGMVWVASFLLLSKLVGALKEMAIAWRYGISSTVDAYLFVFNLVSWPVSVWMSVLSVVLIPIVARIRHESPSDLPQFRAQLLGVALLVGLVLLAFSSWGLPALLSSGWLGLPDNTVRLALAMTPILVWLTGLGVLVSLYSTWTMSAGRHANTLLEGMPALAILLGVLLTGGIEPLLWGTVTGTLVQLACLVGPFAGRKEMERPDFRLSSPWWSPFRQGFSVMMVGQLLMSLTGIIDQFFAAHLGEGAISTLGYANRILSLLLGLGATAISRATLPIFSQAHARGDMQVRAIALRWAKGMFGLGICGLLIGWLLAPAIVALLFQRGVFTEADTQRVSEIFRISLFILPFYFSGLVLVSFLASHGKQKQIAMVATVNLLVKIAACFALVPYLGLAGLIVATAVMQAVSAWLCYRSSVS</sequence>